<accession>A0ABU6CVU3</accession>
<organism evidence="7 8">
    <name type="scientific">Candidatus Thiothrix phosphatis</name>
    <dbReference type="NCBI Taxonomy" id="3112415"/>
    <lineage>
        <taxon>Bacteria</taxon>
        <taxon>Pseudomonadati</taxon>
        <taxon>Pseudomonadota</taxon>
        <taxon>Gammaproteobacteria</taxon>
        <taxon>Thiotrichales</taxon>
        <taxon>Thiotrichaceae</taxon>
        <taxon>Thiothrix</taxon>
    </lineage>
</organism>
<dbReference type="Proteomes" id="UP001308005">
    <property type="component" value="Unassembled WGS sequence"/>
</dbReference>
<evidence type="ECO:0000256" key="2">
    <source>
        <dbReference type="ARBA" id="ARBA00007581"/>
    </source>
</evidence>
<protein>
    <submittedName>
        <fullName evidence="7">Class III extradiol ring-cleavage dioxygenase</fullName>
        <ecNumber evidence="7">1.13.-.-</ecNumber>
    </submittedName>
</protein>
<dbReference type="EMBL" id="JAYMYJ010000076">
    <property type="protein sequence ID" value="MEB4590909.1"/>
    <property type="molecule type" value="Genomic_DNA"/>
</dbReference>
<dbReference type="InterPro" id="IPR004183">
    <property type="entry name" value="Xdiol_dOase_suB"/>
</dbReference>
<keyword evidence="7" id="KW-0223">Dioxygenase</keyword>
<proteinExistence type="inferred from homology"/>
<evidence type="ECO:0000313" key="8">
    <source>
        <dbReference type="Proteomes" id="UP001308005"/>
    </source>
</evidence>
<evidence type="ECO:0000256" key="1">
    <source>
        <dbReference type="ARBA" id="ARBA00001947"/>
    </source>
</evidence>
<dbReference type="RefSeq" id="WP_324694299.1">
    <property type="nucleotide sequence ID" value="NZ_JAYMYJ010000076.1"/>
</dbReference>
<dbReference type="CDD" id="cd07363">
    <property type="entry name" value="45_DOPA_Dioxygenase"/>
    <property type="match status" value="1"/>
</dbReference>
<comment type="caution">
    <text evidence="7">The sequence shown here is derived from an EMBL/GenBank/DDBJ whole genome shotgun (WGS) entry which is preliminary data.</text>
</comment>
<dbReference type="SUPFAM" id="SSF53213">
    <property type="entry name" value="LigB-like"/>
    <property type="match status" value="1"/>
</dbReference>
<dbReference type="GO" id="GO:0051213">
    <property type="term" value="F:dioxygenase activity"/>
    <property type="evidence" value="ECO:0007669"/>
    <property type="project" value="UniProtKB-KW"/>
</dbReference>
<comment type="similarity">
    <text evidence="2">Belongs to the DODA-type extradiol aromatic ring-opening dioxygenase family.</text>
</comment>
<keyword evidence="3" id="KW-0479">Metal-binding</keyword>
<gene>
    <name evidence="7" type="ORF">VSS37_07970</name>
</gene>
<dbReference type="PANTHER" id="PTHR30096:SF0">
    <property type="entry name" value="4,5-DOPA DIOXYGENASE EXTRADIOL-LIKE PROTEIN"/>
    <property type="match status" value="1"/>
</dbReference>
<evidence type="ECO:0000313" key="7">
    <source>
        <dbReference type="EMBL" id="MEB4590909.1"/>
    </source>
</evidence>
<evidence type="ECO:0000256" key="5">
    <source>
        <dbReference type="ARBA" id="ARBA00023002"/>
    </source>
</evidence>
<keyword evidence="8" id="KW-1185">Reference proteome</keyword>
<reference evidence="8" key="1">
    <citation type="submission" date="2023-07" db="EMBL/GenBank/DDBJ databases">
        <title>The carbon used by Thiothrix.</title>
        <authorList>
            <person name="Chen L."/>
        </authorList>
    </citation>
    <scope>NUCLEOTIDE SEQUENCE [LARGE SCALE GENOMIC DNA]</scope>
</reference>
<dbReference type="PANTHER" id="PTHR30096">
    <property type="entry name" value="4,5-DOPA DIOXYGENASE EXTRADIOL-LIKE PROTEIN"/>
    <property type="match status" value="1"/>
</dbReference>
<dbReference type="Pfam" id="PF02900">
    <property type="entry name" value="LigB"/>
    <property type="match status" value="1"/>
</dbReference>
<evidence type="ECO:0000256" key="3">
    <source>
        <dbReference type="ARBA" id="ARBA00022723"/>
    </source>
</evidence>
<evidence type="ECO:0000256" key="4">
    <source>
        <dbReference type="ARBA" id="ARBA00022833"/>
    </source>
</evidence>
<keyword evidence="4" id="KW-0862">Zinc</keyword>
<name>A0ABU6CVU3_9GAMM</name>
<dbReference type="PIRSF" id="PIRSF006157">
    <property type="entry name" value="Doxgns_DODA"/>
    <property type="match status" value="1"/>
</dbReference>
<dbReference type="Gene3D" id="3.40.830.10">
    <property type="entry name" value="LigB-like"/>
    <property type="match status" value="1"/>
</dbReference>
<dbReference type="EC" id="1.13.-.-" evidence="7"/>
<keyword evidence="5 7" id="KW-0560">Oxidoreductase</keyword>
<comment type="cofactor">
    <cofactor evidence="1">
        <name>Zn(2+)</name>
        <dbReference type="ChEBI" id="CHEBI:29105"/>
    </cofactor>
</comment>
<feature type="domain" description="Extradiol ring-cleavage dioxygenase class III enzyme subunit B" evidence="6">
    <location>
        <begin position="27"/>
        <end position="228"/>
    </location>
</feature>
<sequence length="252" mass="27984">MMFSPLVFVSHGAPDVALQDWRRLGETLPRPRAILLLSAHWETAQPVISTAAQPQTIHDFGGFPHALYQMQYPAPGAPELADQIGECLVAGGFTLARHPQRGLDHGAWIPLRSMYPQADVPVTQLSIQTQGGAEWHWRLGQALRPLREDNVLIMTSGSVTHNFGWMSRTREPLPKAQVFSGWLGEKLAARDLPALLDYRRQAPYGAEAHPTEEHLLPLFVALGASREDEPLARFAPEYCYGGLAMDMYVWGS</sequence>
<dbReference type="InterPro" id="IPR014436">
    <property type="entry name" value="Extradiol_dOase_DODA"/>
</dbReference>
<evidence type="ECO:0000259" key="6">
    <source>
        <dbReference type="Pfam" id="PF02900"/>
    </source>
</evidence>